<dbReference type="EMBL" id="DWWM01000027">
    <property type="protein sequence ID" value="HJC36357.1"/>
    <property type="molecule type" value="Genomic_DNA"/>
</dbReference>
<keyword evidence="1" id="KW-0812">Transmembrane</keyword>
<organism evidence="3 4">
    <name type="scientific">Candidatus Merdibacter merdavium</name>
    <dbReference type="NCBI Taxonomy" id="2838692"/>
    <lineage>
        <taxon>Bacteria</taxon>
        <taxon>Bacillati</taxon>
        <taxon>Bacillota</taxon>
        <taxon>Erysipelotrichia</taxon>
        <taxon>Erysipelotrichales</taxon>
        <taxon>Erysipelotrichaceae</taxon>
        <taxon>Merdibacter</taxon>
    </lineage>
</organism>
<evidence type="ECO:0000313" key="4">
    <source>
        <dbReference type="Proteomes" id="UP000823896"/>
    </source>
</evidence>
<accession>A0A9D2SV59</accession>
<name>A0A9D2SV59_9FIRM</name>
<feature type="transmembrane region" description="Helical" evidence="1">
    <location>
        <begin position="12"/>
        <end position="35"/>
    </location>
</feature>
<keyword evidence="1" id="KW-1133">Transmembrane helix</keyword>
<evidence type="ECO:0000259" key="2">
    <source>
        <dbReference type="Pfam" id="PF01520"/>
    </source>
</evidence>
<dbReference type="Gene3D" id="3.40.630.40">
    <property type="entry name" value="Zn-dependent exopeptidases"/>
    <property type="match status" value="1"/>
</dbReference>
<reference evidence="3" key="1">
    <citation type="journal article" date="2021" name="PeerJ">
        <title>Extensive microbial diversity within the chicken gut microbiome revealed by metagenomics and culture.</title>
        <authorList>
            <person name="Gilroy R."/>
            <person name="Ravi A."/>
            <person name="Getino M."/>
            <person name="Pursley I."/>
            <person name="Horton D.L."/>
            <person name="Alikhan N.F."/>
            <person name="Baker D."/>
            <person name="Gharbi K."/>
            <person name="Hall N."/>
            <person name="Watson M."/>
            <person name="Adriaenssens E.M."/>
            <person name="Foster-Nyarko E."/>
            <person name="Jarju S."/>
            <person name="Secka A."/>
            <person name="Antonio M."/>
            <person name="Oren A."/>
            <person name="Chaudhuri R.R."/>
            <person name="La Ragione R."/>
            <person name="Hildebrand F."/>
            <person name="Pallen M.J."/>
        </authorList>
    </citation>
    <scope>NUCLEOTIDE SEQUENCE</scope>
    <source>
        <strain evidence="3">CHK187-11901</strain>
    </source>
</reference>
<evidence type="ECO:0000256" key="1">
    <source>
        <dbReference type="SAM" id="Phobius"/>
    </source>
</evidence>
<sequence>MRYEPRQRQHKWIWRIVILAAALLILISFLLYHFVIEPQEVRGHFQACGWGPDEIREQLEDQQEEIIELQDYLFYGESLALYMEPYDGEGDPIVGKTLELVNICSGTQYSFTVGDAADRQIYLPDLEEGTYEIYIMDSFTLKRAVFQTPVSSDSFDTIRRNGKVKRVQLIADSTILDDYGGSLDQNYAFLNVTSATPDARTADVLIDPFGIYTTIWGGVDQGLQGNGITESEEAYDVAVQMQQLLEEYGLNVILARGEDELVEYYGENSRVAKGYEANAKYVISIGFTYGEGRSGLESYHGIQSSNHLTNSVMYYLREQYGIEGSSSYTSETSVPGVFSSFSSEGDDGRMIYDSNFLFREAGGKATFAGQMDSRSEQNAQYSDANGMQGMEFDLACLSDADDVANYKENKAVMIQGIVEGLADALDLTRQ</sequence>
<gene>
    <name evidence="3" type="ORF">H9702_04420</name>
</gene>
<keyword evidence="1" id="KW-0472">Membrane</keyword>
<feature type="domain" description="MurNAc-LAA" evidence="2">
    <location>
        <begin position="217"/>
        <end position="319"/>
    </location>
</feature>
<evidence type="ECO:0000313" key="3">
    <source>
        <dbReference type="EMBL" id="HJC36357.1"/>
    </source>
</evidence>
<dbReference type="InterPro" id="IPR002508">
    <property type="entry name" value="MurNAc-LAA_cat"/>
</dbReference>
<protein>
    <submittedName>
        <fullName evidence="3">N-acetylmuramoyl-L-alanine amidase</fullName>
        <ecNumber evidence="3">3.5.1.28</ecNumber>
    </submittedName>
</protein>
<dbReference type="Pfam" id="PF01520">
    <property type="entry name" value="Amidase_3"/>
    <property type="match status" value="1"/>
</dbReference>
<reference evidence="3" key="2">
    <citation type="submission" date="2021-04" db="EMBL/GenBank/DDBJ databases">
        <authorList>
            <person name="Gilroy R."/>
        </authorList>
    </citation>
    <scope>NUCLEOTIDE SEQUENCE</scope>
    <source>
        <strain evidence="3">CHK187-11901</strain>
    </source>
</reference>
<dbReference type="AlphaFoldDB" id="A0A9D2SV59"/>
<proteinExistence type="predicted"/>
<dbReference type="EC" id="3.5.1.28" evidence="3"/>
<dbReference type="GO" id="GO:0009253">
    <property type="term" value="P:peptidoglycan catabolic process"/>
    <property type="evidence" value="ECO:0007669"/>
    <property type="project" value="InterPro"/>
</dbReference>
<dbReference type="Proteomes" id="UP000823896">
    <property type="component" value="Unassembled WGS sequence"/>
</dbReference>
<comment type="caution">
    <text evidence="3">The sequence shown here is derived from an EMBL/GenBank/DDBJ whole genome shotgun (WGS) entry which is preliminary data.</text>
</comment>
<dbReference type="GO" id="GO:0008745">
    <property type="term" value="F:N-acetylmuramoyl-L-alanine amidase activity"/>
    <property type="evidence" value="ECO:0007669"/>
    <property type="project" value="UniProtKB-EC"/>
</dbReference>
<dbReference type="SUPFAM" id="SSF53187">
    <property type="entry name" value="Zn-dependent exopeptidases"/>
    <property type="match status" value="1"/>
</dbReference>
<keyword evidence="3" id="KW-0378">Hydrolase</keyword>